<dbReference type="GO" id="GO:0006307">
    <property type="term" value="P:DNA alkylation repair"/>
    <property type="evidence" value="ECO:0007669"/>
    <property type="project" value="TreeGrafter"/>
</dbReference>
<dbReference type="InterPro" id="IPR037046">
    <property type="entry name" value="AlkA_N_sf"/>
</dbReference>
<comment type="catalytic activity">
    <reaction evidence="1">
        <text>Hydrolysis of alkylated DNA, releasing 3-methyladenine, 3-methylguanine, 7-methylguanine and 7-methyladenine.</text>
        <dbReference type="EC" id="3.2.2.21"/>
    </reaction>
</comment>
<dbReference type="PANTHER" id="PTHR43003">
    <property type="entry name" value="DNA-3-METHYLADENINE GLYCOSYLASE"/>
    <property type="match status" value="1"/>
</dbReference>
<feature type="domain" description="DNA-3-methyladenine glycosylase AlkA N-terminal" evidence="6">
    <location>
        <begin position="14"/>
        <end position="131"/>
    </location>
</feature>
<proteinExistence type="predicted"/>
<sequence length="299" mass="33040">MSCISSQQEEKTTILHLGYHPPLAWNALVAFLCSRGSRYVEQLMGNRYLRTIKLGNDAGWIAAQQDPIRNRINVEVSPSLLPHLSQLQTRLHILFDLDANPVLIENHLKRDKTLKPLIIHTPGLRVPGTLNAFELSLRAIVGQQVSVKAATTLFNRFVTAFGEPVDTPFPELNRTGPVASAIADAKPQTLINLGVTQRRALTIQLLAKQITDGRLKMEAGNSPQLIEQLMALPGIGPWTAQYIAMRALGDSNAIPASDLGLMRALQIEKSAGVLSRTEKWQPWRAYGVIHLWHYLSTGG</sequence>
<organism evidence="7 8">
    <name type="scientific">Nitrosomonas communis</name>
    <dbReference type="NCBI Taxonomy" id="44574"/>
    <lineage>
        <taxon>Bacteria</taxon>
        <taxon>Pseudomonadati</taxon>
        <taxon>Pseudomonadota</taxon>
        <taxon>Betaproteobacteria</taxon>
        <taxon>Nitrosomonadales</taxon>
        <taxon>Nitrosomonadaceae</taxon>
        <taxon>Nitrosomonas</taxon>
    </lineage>
</organism>
<dbReference type="Proteomes" id="UP000183454">
    <property type="component" value="Unassembled WGS sequence"/>
</dbReference>
<dbReference type="InterPro" id="IPR051912">
    <property type="entry name" value="Alkylbase_DNA_Glycosylase/TA"/>
</dbReference>
<dbReference type="Gene3D" id="1.10.1670.10">
    <property type="entry name" value="Helix-hairpin-Helix base-excision DNA repair enzymes (C-terminal)"/>
    <property type="match status" value="1"/>
</dbReference>
<dbReference type="CDD" id="cd00056">
    <property type="entry name" value="ENDO3c"/>
    <property type="match status" value="1"/>
</dbReference>
<evidence type="ECO:0000259" key="6">
    <source>
        <dbReference type="SMART" id="SM01009"/>
    </source>
</evidence>
<accession>A0A1H2WWG8</accession>
<reference evidence="7 8" key="1">
    <citation type="submission" date="2016-10" db="EMBL/GenBank/DDBJ databases">
        <authorList>
            <person name="de Groot N.N."/>
        </authorList>
    </citation>
    <scope>NUCLEOTIDE SEQUENCE [LARGE SCALE GENOMIC DNA]</scope>
    <source>
        <strain evidence="7 8">Nm110</strain>
    </source>
</reference>
<dbReference type="GO" id="GO:0043916">
    <property type="term" value="F:DNA-7-methylguanine glycosylase activity"/>
    <property type="evidence" value="ECO:0007669"/>
    <property type="project" value="TreeGrafter"/>
</dbReference>
<protein>
    <recommendedName>
        <fullName evidence="2">DNA-3-methyladenine glycosylase II</fullName>
        <ecNumber evidence="2">3.2.2.21</ecNumber>
    </recommendedName>
</protein>
<evidence type="ECO:0000256" key="2">
    <source>
        <dbReference type="ARBA" id="ARBA00012000"/>
    </source>
</evidence>
<dbReference type="InterPro" id="IPR010316">
    <property type="entry name" value="AlkA_N"/>
</dbReference>
<evidence type="ECO:0000313" key="8">
    <source>
        <dbReference type="Proteomes" id="UP000183454"/>
    </source>
</evidence>
<dbReference type="InterPro" id="IPR023170">
    <property type="entry name" value="HhH_base_excis_C"/>
</dbReference>
<evidence type="ECO:0000256" key="3">
    <source>
        <dbReference type="ARBA" id="ARBA00022763"/>
    </source>
</evidence>
<dbReference type="EC" id="3.2.2.21" evidence="2"/>
<keyword evidence="3" id="KW-0227">DNA damage</keyword>
<dbReference type="SUPFAM" id="SSF48150">
    <property type="entry name" value="DNA-glycosylase"/>
    <property type="match status" value="1"/>
</dbReference>
<gene>
    <name evidence="7" type="ORF">SAMN05421882_103223</name>
</gene>
<dbReference type="GO" id="GO:0008725">
    <property type="term" value="F:DNA-3-methyladenine glycosylase activity"/>
    <property type="evidence" value="ECO:0007669"/>
    <property type="project" value="TreeGrafter"/>
</dbReference>
<dbReference type="GO" id="GO:0005737">
    <property type="term" value="C:cytoplasm"/>
    <property type="evidence" value="ECO:0007669"/>
    <property type="project" value="TreeGrafter"/>
</dbReference>
<keyword evidence="4" id="KW-0234">DNA repair</keyword>
<dbReference type="PANTHER" id="PTHR43003:SF13">
    <property type="entry name" value="DNA-3-METHYLADENINE GLYCOSYLASE 2"/>
    <property type="match status" value="1"/>
</dbReference>
<dbReference type="GO" id="GO:0032131">
    <property type="term" value="F:alkylated DNA binding"/>
    <property type="evidence" value="ECO:0007669"/>
    <property type="project" value="TreeGrafter"/>
</dbReference>
<name>A0A1H2WWG8_9PROT</name>
<dbReference type="SMART" id="SM00478">
    <property type="entry name" value="ENDO3c"/>
    <property type="match status" value="1"/>
</dbReference>
<evidence type="ECO:0000259" key="5">
    <source>
        <dbReference type="SMART" id="SM00478"/>
    </source>
</evidence>
<dbReference type="Pfam" id="PF00730">
    <property type="entry name" value="HhH-GPD"/>
    <property type="match status" value="1"/>
</dbReference>
<dbReference type="RefSeq" id="WP_074667475.1">
    <property type="nucleotide sequence ID" value="NZ_FNNH01000032.1"/>
</dbReference>
<dbReference type="SMART" id="SM01009">
    <property type="entry name" value="AlkA_N"/>
    <property type="match status" value="1"/>
</dbReference>
<evidence type="ECO:0000313" key="7">
    <source>
        <dbReference type="EMBL" id="SDW84952.1"/>
    </source>
</evidence>
<dbReference type="InterPro" id="IPR003265">
    <property type="entry name" value="HhH-GPD_domain"/>
</dbReference>
<dbReference type="AlphaFoldDB" id="A0A1H2WWG8"/>
<dbReference type="GO" id="GO:0032993">
    <property type="term" value="C:protein-DNA complex"/>
    <property type="evidence" value="ECO:0007669"/>
    <property type="project" value="TreeGrafter"/>
</dbReference>
<dbReference type="Pfam" id="PF06029">
    <property type="entry name" value="AlkA_N"/>
    <property type="match status" value="1"/>
</dbReference>
<dbReference type="InterPro" id="IPR011257">
    <property type="entry name" value="DNA_glycosylase"/>
</dbReference>
<dbReference type="GO" id="GO:0006285">
    <property type="term" value="P:base-excision repair, AP site formation"/>
    <property type="evidence" value="ECO:0007669"/>
    <property type="project" value="TreeGrafter"/>
</dbReference>
<dbReference type="EMBL" id="FNNH01000032">
    <property type="protein sequence ID" value="SDW84952.1"/>
    <property type="molecule type" value="Genomic_DNA"/>
</dbReference>
<evidence type="ECO:0000256" key="1">
    <source>
        <dbReference type="ARBA" id="ARBA00000086"/>
    </source>
</evidence>
<dbReference type="Gene3D" id="3.30.310.20">
    <property type="entry name" value="DNA-3-methyladenine glycosylase AlkA, N-terminal domain"/>
    <property type="match status" value="1"/>
</dbReference>
<dbReference type="SUPFAM" id="SSF55945">
    <property type="entry name" value="TATA-box binding protein-like"/>
    <property type="match status" value="1"/>
</dbReference>
<evidence type="ECO:0000256" key="4">
    <source>
        <dbReference type="ARBA" id="ARBA00023204"/>
    </source>
</evidence>
<feature type="domain" description="HhH-GPD" evidence="5">
    <location>
        <begin position="141"/>
        <end position="296"/>
    </location>
</feature>
<dbReference type="Gene3D" id="1.10.340.30">
    <property type="entry name" value="Hypothetical protein, domain 2"/>
    <property type="match status" value="1"/>
</dbReference>